<dbReference type="Pfam" id="PF01512">
    <property type="entry name" value="Complex1_51K"/>
    <property type="match status" value="1"/>
</dbReference>
<keyword evidence="8" id="KW-0288">FMN</keyword>
<dbReference type="InterPro" id="IPR001949">
    <property type="entry name" value="NADH-UbQ_OxRdtase_51kDa_CS"/>
</dbReference>
<dbReference type="Gene3D" id="3.10.20.600">
    <property type="match status" value="1"/>
</dbReference>
<keyword evidence="7" id="KW-0285">Flavoprotein</keyword>
<feature type="transmembrane region" description="Helical" evidence="17">
    <location>
        <begin position="670"/>
        <end position="692"/>
    </location>
</feature>
<protein>
    <recommendedName>
        <fullName evidence="16">NADH-ubiquinone oxidoreductase 51 kDa subunit, mitochondrial</fullName>
    </recommendedName>
</protein>
<dbReference type="NCBIfam" id="NF010120">
    <property type="entry name" value="PRK13596.1"/>
    <property type="match status" value="1"/>
</dbReference>
<dbReference type="SUPFAM" id="SSF103473">
    <property type="entry name" value="MFS general substrate transporter"/>
    <property type="match status" value="1"/>
</dbReference>
<evidence type="ECO:0000256" key="17">
    <source>
        <dbReference type="SAM" id="Phobius"/>
    </source>
</evidence>
<dbReference type="PROSITE" id="PS00645">
    <property type="entry name" value="COMPLEX1_51K_2"/>
    <property type="match status" value="1"/>
</dbReference>
<evidence type="ECO:0000256" key="4">
    <source>
        <dbReference type="ARBA" id="ARBA00004141"/>
    </source>
</evidence>
<comment type="subcellular location">
    <subcellularLocation>
        <location evidence="4">Membrane</location>
        <topology evidence="4">Multi-pass membrane protein</topology>
    </subcellularLocation>
</comment>
<dbReference type="InterPro" id="IPR050837">
    <property type="entry name" value="ComplexI_51kDa_subunit"/>
</dbReference>
<evidence type="ECO:0000256" key="2">
    <source>
        <dbReference type="ARBA" id="ARBA00001966"/>
    </source>
</evidence>
<evidence type="ECO:0000256" key="3">
    <source>
        <dbReference type="ARBA" id="ARBA00003257"/>
    </source>
</evidence>
<dbReference type="InterPro" id="IPR019575">
    <property type="entry name" value="Nuop51_4Fe4S-bd"/>
</dbReference>
<comment type="catalytic activity">
    <reaction evidence="14">
        <text>a ubiquinone + NADH + 5 H(+)(in) = a ubiquinol + NAD(+) + 4 H(+)(out)</text>
        <dbReference type="Rhea" id="RHEA:29091"/>
        <dbReference type="Rhea" id="RHEA-COMP:9565"/>
        <dbReference type="Rhea" id="RHEA-COMP:9566"/>
        <dbReference type="ChEBI" id="CHEBI:15378"/>
        <dbReference type="ChEBI" id="CHEBI:16389"/>
        <dbReference type="ChEBI" id="CHEBI:17976"/>
        <dbReference type="ChEBI" id="CHEBI:57540"/>
        <dbReference type="ChEBI" id="CHEBI:57945"/>
        <dbReference type="EC" id="7.1.1.2"/>
    </reaction>
</comment>
<feature type="transmembrane region" description="Helical" evidence="17">
    <location>
        <begin position="876"/>
        <end position="895"/>
    </location>
</feature>
<dbReference type="GO" id="GO:0051287">
    <property type="term" value="F:NAD binding"/>
    <property type="evidence" value="ECO:0007669"/>
    <property type="project" value="InterPro"/>
</dbReference>
<dbReference type="Gene3D" id="1.20.1250.20">
    <property type="entry name" value="MFS general substrate transporter like domains"/>
    <property type="match status" value="2"/>
</dbReference>
<feature type="transmembrane region" description="Helical" evidence="17">
    <location>
        <begin position="969"/>
        <end position="989"/>
    </location>
</feature>
<dbReference type="GO" id="GO:0051539">
    <property type="term" value="F:4 iron, 4 sulfur cluster binding"/>
    <property type="evidence" value="ECO:0007669"/>
    <property type="project" value="UniProtKB-KW"/>
</dbReference>
<feature type="transmembrane region" description="Helical" evidence="17">
    <location>
        <begin position="901"/>
        <end position="924"/>
    </location>
</feature>
<dbReference type="FunFam" id="3.40.50.11540:FF:000001">
    <property type="entry name" value="NADH dehydrogenase [ubiquinone] flavoprotein 1, mitochondrial"/>
    <property type="match status" value="1"/>
</dbReference>
<dbReference type="SUPFAM" id="SSF142984">
    <property type="entry name" value="Nqo1 middle domain-like"/>
    <property type="match status" value="1"/>
</dbReference>
<dbReference type="PANTHER" id="PTHR11780">
    <property type="entry name" value="NADH-UBIQUINONE OXIDOREDUCTASE FLAVOPROTEIN 1 NDUFV1"/>
    <property type="match status" value="1"/>
</dbReference>
<proteinExistence type="inferred from homology"/>
<dbReference type="GO" id="GO:0005739">
    <property type="term" value="C:mitochondrion"/>
    <property type="evidence" value="ECO:0007669"/>
    <property type="project" value="UniProtKB-ARBA"/>
</dbReference>
<evidence type="ECO:0000256" key="6">
    <source>
        <dbReference type="ARBA" id="ARBA00022485"/>
    </source>
</evidence>
<keyword evidence="17" id="KW-0812">Transmembrane</keyword>
<reference evidence="19" key="1">
    <citation type="journal article" date="2012" name="PLoS Genet.">
        <title>Comparative analysis of the genomes of two field isolates of the rice blast fungus Magnaporthe oryzae.</title>
        <authorList>
            <person name="Xue M."/>
            <person name="Yang J."/>
            <person name="Li Z."/>
            <person name="Hu S."/>
            <person name="Yao N."/>
            <person name="Dean R.A."/>
            <person name="Zhao W."/>
            <person name="Shen M."/>
            <person name="Zhang H."/>
            <person name="Li C."/>
            <person name="Liu L."/>
            <person name="Cao L."/>
            <person name="Xu X."/>
            <person name="Xing Y."/>
            <person name="Hsiang T."/>
            <person name="Zhang Z."/>
            <person name="Xu J.R."/>
            <person name="Peng Y.L."/>
        </authorList>
    </citation>
    <scope>NUCLEOTIDE SEQUENCE [LARGE SCALE GENOMIC DNA]</scope>
    <source>
        <strain evidence="19">P131</strain>
    </source>
</reference>
<comment type="function">
    <text evidence="3">Core subunit of the mitochondrial membrane respiratory chain NADH dehydrogenase (Complex I) that is believed to belong to the minimal assembly required for catalysis. Complex I functions in the transfer of electrons from NADH to the respiratory chain. The immediate electron acceptor for the enzyme is believed to be ubiquinone.</text>
</comment>
<dbReference type="SUPFAM" id="SSF142019">
    <property type="entry name" value="Nqo1 FMN-binding domain-like"/>
    <property type="match status" value="1"/>
</dbReference>
<dbReference type="Pfam" id="PF07690">
    <property type="entry name" value="MFS_1"/>
    <property type="match status" value="1"/>
</dbReference>
<comment type="subunit">
    <text evidence="15">Complex I is composed of about 40 different subunits. This is a component of the flavoprotein-sulfur (FP) fragment of the enzyme.</text>
</comment>
<dbReference type="GO" id="GO:0016020">
    <property type="term" value="C:membrane"/>
    <property type="evidence" value="ECO:0007669"/>
    <property type="project" value="UniProtKB-SubCell"/>
</dbReference>
<keyword evidence="19" id="KW-0830">Ubiquinone</keyword>
<evidence type="ECO:0000256" key="5">
    <source>
        <dbReference type="ARBA" id="ARBA00007523"/>
    </source>
</evidence>
<feature type="transmembrane region" description="Helical" evidence="17">
    <location>
        <begin position="609"/>
        <end position="629"/>
    </location>
</feature>
<dbReference type="Pfam" id="PF22461">
    <property type="entry name" value="SLBB_2"/>
    <property type="match status" value="1"/>
</dbReference>
<dbReference type="AlphaFoldDB" id="L7JLQ6"/>
<keyword evidence="12" id="KW-0411">Iron-sulfur</keyword>
<dbReference type="FunFam" id="1.20.1440.230:FF:000001">
    <property type="entry name" value="Mitochondrial NADH dehydrogenase flavoprotein 1"/>
    <property type="match status" value="1"/>
</dbReference>
<evidence type="ECO:0000259" key="18">
    <source>
        <dbReference type="SMART" id="SM00928"/>
    </source>
</evidence>
<evidence type="ECO:0000256" key="8">
    <source>
        <dbReference type="ARBA" id="ARBA00022643"/>
    </source>
</evidence>
<feature type="transmembrane region" description="Helical" evidence="17">
    <location>
        <begin position="936"/>
        <end position="957"/>
    </location>
</feature>
<evidence type="ECO:0000256" key="10">
    <source>
        <dbReference type="ARBA" id="ARBA00022967"/>
    </source>
</evidence>
<keyword evidence="17" id="KW-1133">Transmembrane helix</keyword>
<name>L7JLQ6_PYRO1</name>
<dbReference type="InterPro" id="IPR011701">
    <property type="entry name" value="MFS"/>
</dbReference>
<dbReference type="InterPro" id="IPR011538">
    <property type="entry name" value="Nuo51_FMN-bd"/>
</dbReference>
<feature type="transmembrane region" description="Helical" evidence="17">
    <location>
        <begin position="810"/>
        <end position="835"/>
    </location>
</feature>
<dbReference type="FunFam" id="3.10.20.600:FF:000001">
    <property type="entry name" value="NADH dehydrogenase [ubiquinone] flavoprotein 1, mitochondrial"/>
    <property type="match status" value="1"/>
</dbReference>
<comment type="cofactor">
    <cofactor evidence="1">
        <name>FMN</name>
        <dbReference type="ChEBI" id="CHEBI:58210"/>
    </cofactor>
</comment>
<comment type="similarity">
    <text evidence="5">Belongs to the complex I 51 kDa subunit family.</text>
</comment>
<keyword evidence="17" id="KW-0472">Membrane</keyword>
<organism>
    <name type="scientific">Pyricularia oryzae (strain P131)</name>
    <name type="common">Rice blast fungus</name>
    <name type="synonym">Magnaporthe oryzae</name>
    <dbReference type="NCBI Taxonomy" id="1143193"/>
    <lineage>
        <taxon>Eukaryota</taxon>
        <taxon>Fungi</taxon>
        <taxon>Dikarya</taxon>
        <taxon>Ascomycota</taxon>
        <taxon>Pezizomycotina</taxon>
        <taxon>Sordariomycetes</taxon>
        <taxon>Sordariomycetidae</taxon>
        <taxon>Magnaporthales</taxon>
        <taxon>Pyriculariaceae</taxon>
        <taxon>Pyricularia</taxon>
    </lineage>
</organism>
<comment type="cofactor">
    <cofactor evidence="2">
        <name>[4Fe-4S] cluster</name>
        <dbReference type="ChEBI" id="CHEBI:49883"/>
    </cofactor>
</comment>
<dbReference type="InterPro" id="IPR054765">
    <property type="entry name" value="SLBB_dom"/>
</dbReference>
<keyword evidence="11" id="KW-0408">Iron</keyword>
<dbReference type="InterPro" id="IPR011537">
    <property type="entry name" value="NADH-UbQ_OxRdtase_suF"/>
</dbReference>
<evidence type="ECO:0000256" key="14">
    <source>
        <dbReference type="ARBA" id="ARBA00049551"/>
    </source>
</evidence>
<keyword evidence="6" id="KW-0004">4Fe-4S</keyword>
<feature type="transmembrane region" description="Helical" evidence="17">
    <location>
        <begin position="641"/>
        <end position="664"/>
    </location>
</feature>
<evidence type="ECO:0000256" key="16">
    <source>
        <dbReference type="ARBA" id="ARBA00072764"/>
    </source>
</evidence>
<dbReference type="PANTHER" id="PTHR11780:SF10">
    <property type="entry name" value="NADH DEHYDROGENASE [UBIQUINONE] FLAVOPROTEIN 1, MITOCHONDRIAL"/>
    <property type="match status" value="1"/>
</dbReference>
<dbReference type="InterPro" id="IPR037225">
    <property type="entry name" value="Nuo51_FMN-bd_sf"/>
</dbReference>
<dbReference type="InterPro" id="IPR036259">
    <property type="entry name" value="MFS_trans_sf"/>
</dbReference>
<feature type="transmembrane region" description="Helical" evidence="17">
    <location>
        <begin position="704"/>
        <end position="729"/>
    </location>
</feature>
<keyword evidence="13" id="KW-0520">NAD</keyword>
<feature type="domain" description="NADH-ubiquinone oxidoreductase 51kDa subunit iron-sulphur binding" evidence="18">
    <location>
        <begin position="380"/>
        <end position="425"/>
    </location>
</feature>
<dbReference type="GO" id="GO:0046872">
    <property type="term" value="F:metal ion binding"/>
    <property type="evidence" value="ECO:0007669"/>
    <property type="project" value="UniProtKB-KW"/>
</dbReference>
<evidence type="ECO:0000256" key="13">
    <source>
        <dbReference type="ARBA" id="ARBA00023027"/>
    </source>
</evidence>
<feature type="transmembrane region" description="Helical" evidence="17">
    <location>
        <begin position="847"/>
        <end position="869"/>
    </location>
</feature>
<evidence type="ECO:0000256" key="15">
    <source>
        <dbReference type="ARBA" id="ARBA00063883"/>
    </source>
</evidence>
<keyword evidence="10" id="KW-1278">Translocase</keyword>
<dbReference type="Gene3D" id="1.20.1440.230">
    <property type="entry name" value="NADH-ubiquinone oxidoreductase 51kDa subunit, iron-sulphur binding domain"/>
    <property type="match status" value="1"/>
</dbReference>
<evidence type="ECO:0000313" key="19">
    <source>
        <dbReference type="EMBL" id="ELQ68779.1"/>
    </source>
</evidence>
<dbReference type="EMBL" id="JH794203">
    <property type="protein sequence ID" value="ELQ68779.1"/>
    <property type="molecule type" value="Genomic_DNA"/>
</dbReference>
<accession>L7JLQ6</accession>
<evidence type="ECO:0000256" key="9">
    <source>
        <dbReference type="ARBA" id="ARBA00022723"/>
    </source>
</evidence>
<keyword evidence="9" id="KW-0479">Metal-binding</keyword>
<feature type="transmembrane region" description="Helical" evidence="17">
    <location>
        <begin position="741"/>
        <end position="760"/>
    </location>
</feature>
<dbReference type="Pfam" id="PF10589">
    <property type="entry name" value="NADH_4Fe-4S"/>
    <property type="match status" value="1"/>
</dbReference>
<evidence type="ECO:0000256" key="12">
    <source>
        <dbReference type="ARBA" id="ARBA00023014"/>
    </source>
</evidence>
<dbReference type="Gene3D" id="3.40.50.11540">
    <property type="entry name" value="NADH-ubiquinone oxidoreductase 51kDa subunit"/>
    <property type="match status" value="1"/>
</dbReference>
<dbReference type="GO" id="GO:0010181">
    <property type="term" value="F:FMN binding"/>
    <property type="evidence" value="ECO:0007669"/>
    <property type="project" value="InterPro"/>
</dbReference>
<evidence type="ECO:0000256" key="1">
    <source>
        <dbReference type="ARBA" id="ARBA00001917"/>
    </source>
</evidence>
<evidence type="ECO:0000256" key="11">
    <source>
        <dbReference type="ARBA" id="ARBA00023004"/>
    </source>
</evidence>
<dbReference type="InterPro" id="IPR037207">
    <property type="entry name" value="Nuop51_4Fe4S-bd_sf"/>
</dbReference>
<dbReference type="SMART" id="SM00928">
    <property type="entry name" value="NADH_4Fe-4S"/>
    <property type="match status" value="1"/>
</dbReference>
<dbReference type="SUPFAM" id="SSF140490">
    <property type="entry name" value="Nqo1C-terminal domain-like"/>
    <property type="match status" value="1"/>
</dbReference>
<dbReference type="GO" id="GO:0008137">
    <property type="term" value="F:NADH dehydrogenase (ubiquinone) activity"/>
    <property type="evidence" value="ECO:0007669"/>
    <property type="project" value="UniProtKB-EC"/>
</dbReference>
<evidence type="ECO:0000256" key="7">
    <source>
        <dbReference type="ARBA" id="ARBA00022630"/>
    </source>
</evidence>
<dbReference type="NCBIfam" id="TIGR01959">
    <property type="entry name" value="nuoF_fam"/>
    <property type="match status" value="1"/>
</dbReference>
<gene>
    <name evidence="19" type="ORF">OOW_P131scaffold00218g2</name>
</gene>
<sequence length="1027" mass="111924">MLSRTTATPLARVAARPACSVATQQQPARSFATVQDGTPAPKRTYGGLRDQDRIFQNLYGRYPPDLKHAKKMGDWHKTKEIILKGHDWIIGEIKASGLRGRGGAGFPSGLKWSFMNFKDWDKDTKPRYLVVNADEGEPGTCKDREIMRKDPHKLIEGCLVAGRAMNATAAYIYIRGEFYHEAAVLQGAINEAYADGLIGKNACGSGYDFDVFVHRGGGAYVCGEETSLIESLEGKAGKPRLKPPFPAAVGLFGCPSTVANVETIAVAPTICRRGGSWFAGFGRERNQGTKLFCISGQVNNPCTVEEEMSIPMRELIEKHCGGVRGGWDNLLAVIPGGSSTPILPKNICDDQLMDFDALKDSQSGLGTAAVIVMDKSADVVRAIARLSHFYRHESCGQCTPCREGSKWTEQIMHRFEHGQGRVREIDMLQELTKQVEGHTICALGEAFAWPIQGLIRHFRPELEKRMADFAEKTGGEALAGGWTHDTRQQGKLVAPGSQVDRSRYRILQNVHTQAPLAYEQVPRSLSTMSKTAVDSNPDPADEKPVTLVRGGQVDAEVAHNYVIDPAAEARLRRVQDLRVLPMVFLMYFFTFLDRTNLGNAKVAGMEADLGLGTYGFNIGACLYYGVYFFADIPASLSVKRFGNIVLPLSCVSFGIVTLGTAFITNQAGFYTMRILLGLTESFQFPGLSYVVSRYYRRSEVTTRVAFFMLVAAGLAGGFGGLFASALLSVGSIGGVSSWRNIFLVEGIITIGVGLISIYLFPADPSKTRIFNAEQRALAMARLFHDQPAIRDHKEKITWALIKRGVLTPNVLAGAWIYTCNQVSVQGLSIFTVTILRLNYPGLSTVQIQLLSAPPPIAGAAFALCMAYVAMKTRRHGLVIAACAGLNVVGYGIWLGSSNPQARYAAIFLNTGGGFAFGALVLSWTLANAAPDTVRNVANAAVSGLANIGSIAATWSYINTDASTGYRIGNSLNTATASSVIFAALGLMLYQRWENKKRDRGARDYRLQGDQMHVATLGHLHPEFRYIH</sequence>